<proteinExistence type="predicted"/>
<feature type="chain" id="PRO_5012869741" description="Coth-domain-containing protein" evidence="3">
    <location>
        <begin position="21"/>
        <end position="653"/>
    </location>
</feature>
<keyword evidence="3" id="KW-0732">Signal</keyword>
<feature type="signal peptide" evidence="3">
    <location>
        <begin position="1"/>
        <end position="20"/>
    </location>
</feature>
<dbReference type="Proteomes" id="UP000193944">
    <property type="component" value="Unassembled WGS sequence"/>
</dbReference>
<evidence type="ECO:0000313" key="4">
    <source>
        <dbReference type="EMBL" id="ORX78416.1"/>
    </source>
</evidence>
<dbReference type="EMBL" id="MCFG01000211">
    <property type="protein sequence ID" value="ORX78416.1"/>
    <property type="molecule type" value="Genomic_DNA"/>
</dbReference>
<keyword evidence="2" id="KW-0812">Transmembrane</keyword>
<dbReference type="InterPro" id="IPR014867">
    <property type="entry name" value="Spore_coat_CotH_CotH2/3/7"/>
</dbReference>
<dbReference type="OrthoDB" id="2387105at2759"/>
<keyword evidence="2" id="KW-0472">Membrane</keyword>
<evidence type="ECO:0000256" key="3">
    <source>
        <dbReference type="SAM" id="SignalP"/>
    </source>
</evidence>
<name>A0A1Y1WZ00_9FUNG</name>
<dbReference type="Pfam" id="PF08757">
    <property type="entry name" value="CotH"/>
    <property type="match status" value="2"/>
</dbReference>
<evidence type="ECO:0000313" key="5">
    <source>
        <dbReference type="Proteomes" id="UP000193944"/>
    </source>
</evidence>
<keyword evidence="5" id="KW-1185">Reference proteome</keyword>
<gene>
    <name evidence="4" type="ORF">BCR32DRAFT_270102</name>
</gene>
<dbReference type="STRING" id="1754192.A0A1Y1WZ00"/>
<reference evidence="4 5" key="2">
    <citation type="submission" date="2016-08" db="EMBL/GenBank/DDBJ databases">
        <title>Pervasive Adenine N6-methylation of Active Genes in Fungi.</title>
        <authorList>
            <consortium name="DOE Joint Genome Institute"/>
            <person name="Mondo S.J."/>
            <person name="Dannebaum R.O."/>
            <person name="Kuo R.C."/>
            <person name="Labutti K."/>
            <person name="Haridas S."/>
            <person name="Kuo A."/>
            <person name="Salamov A."/>
            <person name="Ahrendt S.R."/>
            <person name="Lipzen A."/>
            <person name="Sullivan W."/>
            <person name="Andreopoulos W.B."/>
            <person name="Clum A."/>
            <person name="Lindquist E."/>
            <person name="Daum C."/>
            <person name="Ramamoorthy G.K."/>
            <person name="Gryganskyi A."/>
            <person name="Culley D."/>
            <person name="Magnuson J.K."/>
            <person name="James T.Y."/>
            <person name="O'Malley M.A."/>
            <person name="Stajich J.E."/>
            <person name="Spatafora J.W."/>
            <person name="Visel A."/>
            <person name="Grigoriev I.V."/>
        </authorList>
    </citation>
    <scope>NUCLEOTIDE SEQUENCE [LARGE SCALE GENOMIC DNA]</scope>
    <source>
        <strain evidence="4 5">S4</strain>
    </source>
</reference>
<evidence type="ECO:0008006" key="6">
    <source>
        <dbReference type="Google" id="ProtNLM"/>
    </source>
</evidence>
<feature type="region of interest" description="Disordered" evidence="1">
    <location>
        <begin position="394"/>
        <end position="431"/>
    </location>
</feature>
<feature type="transmembrane region" description="Helical" evidence="2">
    <location>
        <begin position="632"/>
        <end position="652"/>
    </location>
</feature>
<organism evidence="4 5">
    <name type="scientific">Anaeromyces robustus</name>
    <dbReference type="NCBI Taxonomy" id="1754192"/>
    <lineage>
        <taxon>Eukaryota</taxon>
        <taxon>Fungi</taxon>
        <taxon>Fungi incertae sedis</taxon>
        <taxon>Chytridiomycota</taxon>
        <taxon>Chytridiomycota incertae sedis</taxon>
        <taxon>Neocallimastigomycetes</taxon>
        <taxon>Neocallimastigales</taxon>
        <taxon>Neocallimastigaceae</taxon>
        <taxon>Anaeromyces</taxon>
    </lineage>
</organism>
<accession>A0A1Y1WZ00</accession>
<comment type="caution">
    <text evidence="4">The sequence shown here is derived from an EMBL/GenBank/DDBJ whole genome shotgun (WGS) entry which is preliminary data.</text>
</comment>
<reference evidence="4 5" key="1">
    <citation type="submission" date="2016-08" db="EMBL/GenBank/DDBJ databases">
        <title>A Parts List for Fungal Cellulosomes Revealed by Comparative Genomics.</title>
        <authorList>
            <consortium name="DOE Joint Genome Institute"/>
            <person name="Haitjema C.H."/>
            <person name="Gilmore S.P."/>
            <person name="Henske J.K."/>
            <person name="Solomon K.V."/>
            <person name="De Groot R."/>
            <person name="Kuo A."/>
            <person name="Mondo S.J."/>
            <person name="Salamov A.A."/>
            <person name="Labutti K."/>
            <person name="Zhao Z."/>
            <person name="Chiniquy J."/>
            <person name="Barry K."/>
            <person name="Brewer H.M."/>
            <person name="Purvine S.O."/>
            <person name="Wright A.T."/>
            <person name="Boxma B."/>
            <person name="Van Alen T."/>
            <person name="Hackstein J.H."/>
            <person name="Baker S.E."/>
            <person name="Grigoriev I.V."/>
            <person name="O'Malley M.A."/>
        </authorList>
    </citation>
    <scope>NUCLEOTIDE SEQUENCE [LARGE SCALE GENOMIC DNA]</scope>
    <source>
        <strain evidence="4 5">S4</strain>
    </source>
</reference>
<evidence type="ECO:0000256" key="1">
    <source>
        <dbReference type="SAM" id="MobiDB-lite"/>
    </source>
</evidence>
<dbReference type="AlphaFoldDB" id="A0A1Y1WZ00"/>
<evidence type="ECO:0000256" key="2">
    <source>
        <dbReference type="SAM" id="Phobius"/>
    </source>
</evidence>
<protein>
    <recommendedName>
        <fullName evidence="6">Coth-domain-containing protein</fullName>
    </recommendedName>
</protein>
<sequence length="653" mass="75325">MNTLIFSFVLFLAIIGNVQSRDVKFSIITFGKKASVNIPKLNDTTVELKPSILHKSVQTVYVNGCPDEEFEYSYIIDGEAEPGVNVRKLPVGQTTTYNELIGRQETISKLKGMGYPEDQEWTRSYGKTELFDDSYIPTIIIDNSNVPKYFTSPYDFGAKDEKTKIPLNGITFILKETIFTDKNVETAQKSRYNDKVQFKVKLNDGHKLYKRKSLKFRASGAEDPSFLGESLYSDLAQTIGNPVHDKVFVRVYLEDGTPIGLYNMIDVTASKSFLKTEFYGDVKGKGNKEVGAIFECHSSDFEKGMSCENKKVVKDSEDKDKDSYSKKDEENDKKKIAALVEAFDKVDVNNESSINEFSKKWLDLDSFFKALCLEYLCGHWDSYWEYSGEVSVKRKRAEEEDGDDDEKKEDTKTTQANNNNKPTTEPKVEKRVTVNKPTNYVLYQDPRDSSDDNYKFFFIDQDFDQTFGVGKKVCGPECSYKQLIAEHQTRAAKVFLREGTLTRKKFENHLKSIVQHVFNPVALGRRIEEYERRYAHEILWDFNDATFRDRQDRNHTNRNLDHSQRKAISYSQHQQGLEDIKKYIEDRAKTVTKDLDFEWDATPMEPVEREIVIEEPEKQQLKFEKSAAPMNMMITTKSTILTVIIVIFLQLII</sequence>
<keyword evidence="2" id="KW-1133">Transmembrane helix</keyword>